<evidence type="ECO:0000256" key="3">
    <source>
        <dbReference type="ARBA" id="ARBA00022630"/>
    </source>
</evidence>
<feature type="domain" description="FAD dependent oxidoreductase" evidence="7">
    <location>
        <begin position="34"/>
        <end position="378"/>
    </location>
</feature>
<dbReference type="AlphaFoldDB" id="A0A931DW80"/>
<evidence type="ECO:0000256" key="1">
    <source>
        <dbReference type="ARBA" id="ARBA00001974"/>
    </source>
</evidence>
<dbReference type="Gene3D" id="1.10.8.870">
    <property type="entry name" value="Alpha-glycerophosphate oxidase, cap domain"/>
    <property type="match status" value="1"/>
</dbReference>
<keyword evidence="5" id="KW-0274">FAD</keyword>
<dbReference type="InterPro" id="IPR038299">
    <property type="entry name" value="DAO_C_sf"/>
</dbReference>
<organism evidence="9 10">
    <name type="scientific">Corynebacterium aquatimens</name>
    <dbReference type="NCBI Taxonomy" id="1190508"/>
    <lineage>
        <taxon>Bacteria</taxon>
        <taxon>Bacillati</taxon>
        <taxon>Actinomycetota</taxon>
        <taxon>Actinomycetes</taxon>
        <taxon>Mycobacteriales</taxon>
        <taxon>Corynebacteriaceae</taxon>
        <taxon>Corynebacterium</taxon>
    </lineage>
</organism>
<dbReference type="RefSeq" id="WP_196825012.1">
    <property type="nucleotide sequence ID" value="NZ_CP046980.1"/>
</dbReference>
<evidence type="ECO:0000313" key="10">
    <source>
        <dbReference type="Proteomes" id="UP000658613"/>
    </source>
</evidence>
<dbReference type="Gene3D" id="3.30.9.10">
    <property type="entry name" value="D-Amino Acid Oxidase, subunit A, domain 2"/>
    <property type="match status" value="1"/>
</dbReference>
<dbReference type="InterPro" id="IPR036188">
    <property type="entry name" value="FAD/NAD-bd_sf"/>
</dbReference>
<dbReference type="Pfam" id="PF16901">
    <property type="entry name" value="DAO_C"/>
    <property type="match status" value="1"/>
</dbReference>
<evidence type="ECO:0000259" key="8">
    <source>
        <dbReference type="Pfam" id="PF16901"/>
    </source>
</evidence>
<dbReference type="InterPro" id="IPR031656">
    <property type="entry name" value="DAO_C"/>
</dbReference>
<dbReference type="GO" id="GO:0046168">
    <property type="term" value="P:glycerol-3-phosphate catabolic process"/>
    <property type="evidence" value="ECO:0007669"/>
    <property type="project" value="TreeGrafter"/>
</dbReference>
<evidence type="ECO:0000313" key="9">
    <source>
        <dbReference type="EMBL" id="MBG6122649.1"/>
    </source>
</evidence>
<evidence type="ECO:0000256" key="2">
    <source>
        <dbReference type="ARBA" id="ARBA00007330"/>
    </source>
</evidence>
<dbReference type="InterPro" id="IPR006076">
    <property type="entry name" value="FAD-dep_OxRdtase"/>
</dbReference>
<dbReference type="Proteomes" id="UP000658613">
    <property type="component" value="Unassembled WGS sequence"/>
</dbReference>
<dbReference type="Pfam" id="PF01266">
    <property type="entry name" value="DAO"/>
    <property type="match status" value="1"/>
</dbReference>
<evidence type="ECO:0000256" key="5">
    <source>
        <dbReference type="ARBA" id="ARBA00022827"/>
    </source>
</evidence>
<name>A0A931DW80_9CORY</name>
<reference evidence="9" key="1">
    <citation type="submission" date="2020-11" db="EMBL/GenBank/DDBJ databases">
        <title>Sequencing the genomes of 1000 actinobacteria strains.</title>
        <authorList>
            <person name="Klenk H.-P."/>
        </authorList>
    </citation>
    <scope>NUCLEOTIDE SEQUENCE</scope>
    <source>
        <strain evidence="9">DSM 45632</strain>
    </source>
</reference>
<accession>A0A931DW80</accession>
<evidence type="ECO:0000259" key="7">
    <source>
        <dbReference type="Pfam" id="PF01266"/>
    </source>
</evidence>
<proteinExistence type="inferred from homology"/>
<comment type="caution">
    <text evidence="9">The sequence shown here is derived from an EMBL/GenBank/DDBJ whole genome shotgun (WGS) entry which is preliminary data.</text>
</comment>
<sequence>MSNTPAFDPARTILSPAYREQLLSSLTKGQDQYDLIVIGAGITGAGVALDAASRGLKILVVEARDIAFGTSRWSSKLAHGGLRYLATGSAGVARRSAIERGKLMDTIAPHLVRALPQVVPLTEANKEAVLQRLGFAAGDALRVAAGTSSSVLPRSRVISAERVKELCPTVRKDVKWGFLNYDGQLIDDARLVTAVIRTAMGYGADVLLGARASVAPGRRDGAKVVTLDIDDRTIDVPTIDVAAAGVVNATGVWAGELENKVTIIPSRGTHLVIDAEKVGNPTGALTVAVPGSPTRFCFILPAQMGHCYLGITDDLATIEDEPSVPEEDITFILDVVNGGLETKLTRDDVIGAFAGLRPLVKFGDGESSAEEEIKTSDLSRDHLILTTDGVVTVTGGKLTEYRLMAEQTVDAMLNDESISTNLTSPASECQTKRIPLVGASYERSPHEAWASTGANAEELPESLVARYGAEARNVLAASIIPNGADRVADLDLTRAEISYAVTHEGARSVDDILDRRTRVGFVAADRAAAEPVAREVFDALP</sequence>
<dbReference type="Gene3D" id="3.50.50.60">
    <property type="entry name" value="FAD/NAD(P)-binding domain"/>
    <property type="match status" value="1"/>
</dbReference>
<dbReference type="EMBL" id="JADOUE010000001">
    <property type="protein sequence ID" value="MBG6122649.1"/>
    <property type="molecule type" value="Genomic_DNA"/>
</dbReference>
<evidence type="ECO:0000256" key="6">
    <source>
        <dbReference type="ARBA" id="ARBA00023002"/>
    </source>
</evidence>
<dbReference type="GO" id="GO:0006071">
    <property type="term" value="P:glycerol metabolic process"/>
    <property type="evidence" value="ECO:0007669"/>
    <property type="project" value="UniProtKB-KW"/>
</dbReference>
<dbReference type="SUPFAM" id="SSF51905">
    <property type="entry name" value="FAD/NAD(P)-binding domain"/>
    <property type="match status" value="1"/>
</dbReference>
<feature type="domain" description="Alpha-glycerophosphate oxidase C-terminal" evidence="8">
    <location>
        <begin position="429"/>
        <end position="531"/>
    </location>
</feature>
<dbReference type="GO" id="GO:0004368">
    <property type="term" value="F:glycerol-3-phosphate dehydrogenase (quinone) activity"/>
    <property type="evidence" value="ECO:0007669"/>
    <property type="project" value="UniProtKB-EC"/>
</dbReference>
<protein>
    <submittedName>
        <fullName evidence="9">Glycerol-3-phosphate dehydrogenase</fullName>
        <ecNumber evidence="9">1.1.5.3</ecNumber>
    </submittedName>
</protein>
<dbReference type="InterPro" id="IPR000447">
    <property type="entry name" value="G3P_DH_FAD-dep"/>
</dbReference>
<dbReference type="PROSITE" id="PS00978">
    <property type="entry name" value="FAD_G3PDH_2"/>
    <property type="match status" value="1"/>
</dbReference>
<dbReference type="PANTHER" id="PTHR11985:SF35">
    <property type="entry name" value="ANAEROBIC GLYCEROL-3-PHOSPHATE DEHYDROGENASE SUBUNIT A"/>
    <property type="match status" value="1"/>
</dbReference>
<comment type="similarity">
    <text evidence="2">Belongs to the FAD-dependent glycerol-3-phosphate dehydrogenase family.</text>
</comment>
<keyword evidence="3" id="KW-0285">Flavoprotein</keyword>
<dbReference type="PANTHER" id="PTHR11985">
    <property type="entry name" value="GLYCEROL-3-PHOSPHATE DEHYDROGENASE"/>
    <property type="match status" value="1"/>
</dbReference>
<gene>
    <name evidence="9" type="ORF">IW254_001618</name>
</gene>
<keyword evidence="4" id="KW-0319">Glycerol metabolism</keyword>
<dbReference type="PRINTS" id="PR01001">
    <property type="entry name" value="FADG3PDH"/>
</dbReference>
<keyword evidence="6 9" id="KW-0560">Oxidoreductase</keyword>
<dbReference type="EC" id="1.1.5.3" evidence="9"/>
<evidence type="ECO:0000256" key="4">
    <source>
        <dbReference type="ARBA" id="ARBA00022798"/>
    </source>
</evidence>
<comment type="cofactor">
    <cofactor evidence="1">
        <name>FAD</name>
        <dbReference type="ChEBI" id="CHEBI:57692"/>
    </cofactor>
</comment>
<keyword evidence="10" id="KW-1185">Reference proteome</keyword>